<dbReference type="PROSITE" id="PS50928">
    <property type="entry name" value="ABC_TM1"/>
    <property type="match status" value="1"/>
</dbReference>
<dbReference type="GO" id="GO:0071916">
    <property type="term" value="F:dipeptide transmembrane transporter activity"/>
    <property type="evidence" value="ECO:0007669"/>
    <property type="project" value="TreeGrafter"/>
</dbReference>
<dbReference type="CDD" id="cd06261">
    <property type="entry name" value="TM_PBP2"/>
    <property type="match status" value="1"/>
</dbReference>
<feature type="transmembrane region" description="Helical" evidence="7">
    <location>
        <begin position="291"/>
        <end position="313"/>
    </location>
</feature>
<evidence type="ECO:0000256" key="5">
    <source>
        <dbReference type="ARBA" id="ARBA00022989"/>
    </source>
</evidence>
<keyword evidence="3" id="KW-1003">Cell membrane</keyword>
<comment type="caution">
    <text evidence="9">The sequence shown here is derived from an EMBL/GenBank/DDBJ whole genome shotgun (WGS) entry which is preliminary data.</text>
</comment>
<dbReference type="AlphaFoldDB" id="A0A8J7D0U0"/>
<keyword evidence="2 7" id="KW-0813">Transport</keyword>
<gene>
    <name evidence="9" type="ORF">ICN82_17275</name>
</gene>
<evidence type="ECO:0000259" key="8">
    <source>
        <dbReference type="PROSITE" id="PS50928"/>
    </source>
</evidence>
<organism evidence="9 10">
    <name type="scientific">Mangrovicoccus algicola</name>
    <dbReference type="NCBI Taxonomy" id="2771008"/>
    <lineage>
        <taxon>Bacteria</taxon>
        <taxon>Pseudomonadati</taxon>
        <taxon>Pseudomonadota</taxon>
        <taxon>Alphaproteobacteria</taxon>
        <taxon>Rhodobacterales</taxon>
        <taxon>Paracoccaceae</taxon>
        <taxon>Mangrovicoccus</taxon>
    </lineage>
</organism>
<dbReference type="Pfam" id="PF00528">
    <property type="entry name" value="BPD_transp_1"/>
    <property type="match status" value="1"/>
</dbReference>
<evidence type="ECO:0000256" key="4">
    <source>
        <dbReference type="ARBA" id="ARBA00022692"/>
    </source>
</evidence>
<evidence type="ECO:0000256" key="3">
    <source>
        <dbReference type="ARBA" id="ARBA00022475"/>
    </source>
</evidence>
<dbReference type="Gene3D" id="1.10.3720.10">
    <property type="entry name" value="MetI-like"/>
    <property type="match status" value="1"/>
</dbReference>
<name>A0A8J7D0U0_9RHOB</name>
<comment type="similarity">
    <text evidence="7">Belongs to the binding-protein-dependent transport system permease family.</text>
</comment>
<sequence>MVPIIQLEGARRRGAPCTIEGRRCVLRNPGWLSPLLRQAGTILVTLLGLLVLTFVIGRLMPVDPVRAIVGEEATREVYEHVYQQLGLDRPLWQQFLMYLRDVASLDFGTSLRTGQPVLQDILHVLPATIELATFAIVIGAGLGIPLGVIAAVKKDRWQDHAIRVFSLTGHSMPIFWTGMIGLLVFYAALGWVGGAGRMDQFYIGLVPDVTGFLLIDSALAGEWDVFRSAVNHLILPASLLGYSSSAYICRMTRSFMLDQIGQEYVTTARVKGLSERRTIWGHAFGNIRVQLVTIVALAYGALLEGAVLIETVFAWPGFGQYLTSVLRMGDMNALMTCVLLVGVIFIALNLISDLLYRVFDPRTR</sequence>
<evidence type="ECO:0000313" key="10">
    <source>
        <dbReference type="Proteomes" id="UP000609121"/>
    </source>
</evidence>
<evidence type="ECO:0000256" key="2">
    <source>
        <dbReference type="ARBA" id="ARBA00022448"/>
    </source>
</evidence>
<feature type="transmembrane region" description="Helical" evidence="7">
    <location>
        <begin position="172"/>
        <end position="194"/>
    </location>
</feature>
<dbReference type="Proteomes" id="UP000609121">
    <property type="component" value="Unassembled WGS sequence"/>
</dbReference>
<keyword evidence="4 7" id="KW-0812">Transmembrane</keyword>
<dbReference type="Pfam" id="PF19300">
    <property type="entry name" value="BPD_transp_1_N"/>
    <property type="match status" value="1"/>
</dbReference>
<feature type="transmembrane region" description="Helical" evidence="7">
    <location>
        <begin position="233"/>
        <end position="249"/>
    </location>
</feature>
<evidence type="ECO:0000256" key="7">
    <source>
        <dbReference type="RuleBase" id="RU363032"/>
    </source>
</evidence>
<feature type="transmembrane region" description="Helical" evidence="7">
    <location>
        <begin position="131"/>
        <end position="152"/>
    </location>
</feature>
<dbReference type="SUPFAM" id="SSF161098">
    <property type="entry name" value="MetI-like"/>
    <property type="match status" value="1"/>
</dbReference>
<keyword evidence="10" id="KW-1185">Reference proteome</keyword>
<feature type="domain" description="ABC transmembrane type-1" evidence="8">
    <location>
        <begin position="125"/>
        <end position="356"/>
    </location>
</feature>
<dbReference type="EMBL" id="JACVXA010000065">
    <property type="protein sequence ID" value="MBE3639958.1"/>
    <property type="molecule type" value="Genomic_DNA"/>
</dbReference>
<dbReference type="InterPro" id="IPR035906">
    <property type="entry name" value="MetI-like_sf"/>
</dbReference>
<dbReference type="InterPro" id="IPR000515">
    <property type="entry name" value="MetI-like"/>
</dbReference>
<comment type="subcellular location">
    <subcellularLocation>
        <location evidence="1 7">Cell membrane</location>
        <topology evidence="1 7">Multi-pass membrane protein</topology>
    </subcellularLocation>
</comment>
<dbReference type="GO" id="GO:0005886">
    <property type="term" value="C:plasma membrane"/>
    <property type="evidence" value="ECO:0007669"/>
    <property type="project" value="UniProtKB-SubCell"/>
</dbReference>
<feature type="transmembrane region" description="Helical" evidence="7">
    <location>
        <begin position="201"/>
        <end position="221"/>
    </location>
</feature>
<protein>
    <submittedName>
        <fullName evidence="9">ABC transporter permease</fullName>
    </submittedName>
</protein>
<feature type="transmembrane region" description="Helical" evidence="7">
    <location>
        <begin position="35"/>
        <end position="56"/>
    </location>
</feature>
<keyword evidence="5 7" id="KW-1133">Transmembrane helix</keyword>
<keyword evidence="6 7" id="KW-0472">Membrane</keyword>
<dbReference type="PANTHER" id="PTHR43163">
    <property type="entry name" value="DIPEPTIDE TRANSPORT SYSTEM PERMEASE PROTEIN DPPB-RELATED"/>
    <property type="match status" value="1"/>
</dbReference>
<proteinExistence type="inferred from homology"/>
<reference evidence="9" key="1">
    <citation type="submission" date="2020-09" db="EMBL/GenBank/DDBJ databases">
        <title>A novel bacterium of genus Mangrovicoccus, isolated from South China Sea.</title>
        <authorList>
            <person name="Huang H."/>
            <person name="Mo K."/>
            <person name="Hu Y."/>
        </authorList>
    </citation>
    <scope>NUCLEOTIDE SEQUENCE</scope>
    <source>
        <strain evidence="9">HB182678</strain>
    </source>
</reference>
<dbReference type="InterPro" id="IPR045621">
    <property type="entry name" value="BPD_transp_1_N"/>
</dbReference>
<evidence type="ECO:0000256" key="1">
    <source>
        <dbReference type="ARBA" id="ARBA00004651"/>
    </source>
</evidence>
<accession>A0A8J7D0U0</accession>
<feature type="transmembrane region" description="Helical" evidence="7">
    <location>
        <begin position="333"/>
        <end position="356"/>
    </location>
</feature>
<evidence type="ECO:0000256" key="6">
    <source>
        <dbReference type="ARBA" id="ARBA00023136"/>
    </source>
</evidence>
<dbReference type="PANTHER" id="PTHR43163:SF8">
    <property type="entry name" value="D,D-DIPEPTIDE TRANSPORT SYSTEM PERMEASE PROTEIN DDPB-RELATED"/>
    <property type="match status" value="1"/>
</dbReference>
<evidence type="ECO:0000313" key="9">
    <source>
        <dbReference type="EMBL" id="MBE3639958.1"/>
    </source>
</evidence>